<comment type="cofactor">
    <cofactor evidence="1 20">
        <name>Mn(2+)</name>
        <dbReference type="ChEBI" id="CHEBI:29035"/>
    </cofactor>
</comment>
<evidence type="ECO:0000256" key="11">
    <source>
        <dbReference type="ARBA" id="ARBA00022842"/>
    </source>
</evidence>
<dbReference type="GO" id="GO:0003887">
    <property type="term" value="F:DNA-directed DNA polymerase activity"/>
    <property type="evidence" value="ECO:0007669"/>
    <property type="project" value="UniProtKB-KW"/>
</dbReference>
<evidence type="ECO:0000256" key="9">
    <source>
        <dbReference type="ARBA" id="ARBA00022801"/>
    </source>
</evidence>
<dbReference type="SUPFAM" id="SSF53098">
    <property type="entry name" value="Ribonuclease H-like"/>
    <property type="match status" value="1"/>
</dbReference>
<dbReference type="InterPro" id="IPR006309">
    <property type="entry name" value="DnaQ_proteo"/>
</dbReference>
<evidence type="ECO:0000256" key="18">
    <source>
        <dbReference type="PIRSR" id="PIRSR606309-2"/>
    </source>
</evidence>
<evidence type="ECO:0000256" key="14">
    <source>
        <dbReference type="ARBA" id="ARBA00025483"/>
    </source>
</evidence>
<evidence type="ECO:0000313" key="23">
    <source>
        <dbReference type="Proteomes" id="UP000265431"/>
    </source>
</evidence>
<evidence type="ECO:0000256" key="16">
    <source>
        <dbReference type="ARBA" id="ARBA00049244"/>
    </source>
</evidence>
<evidence type="ECO:0000256" key="8">
    <source>
        <dbReference type="ARBA" id="ARBA00022723"/>
    </source>
</evidence>
<evidence type="ECO:0000256" key="15">
    <source>
        <dbReference type="ARBA" id="ARBA00026073"/>
    </source>
</evidence>
<dbReference type="AlphaFoldDB" id="A0A399QYX9"/>
<keyword evidence="4 20" id="KW-0808">Transferase</keyword>
<reference evidence="22 23" key="1">
    <citation type="submission" date="2018-08" db="EMBL/GenBank/DDBJ databases">
        <title>Henriciella mobilis sp. nov., isolated from seawater.</title>
        <authorList>
            <person name="Cheng H."/>
            <person name="Wu Y.-H."/>
            <person name="Xu X.-W."/>
            <person name="Guo L.-L."/>
        </authorList>
    </citation>
    <scope>NUCLEOTIDE SEQUENCE [LARGE SCALE GENOMIC DNA]</scope>
    <source>
        <strain evidence="22 23">CCUG66934</strain>
    </source>
</reference>
<dbReference type="InterPro" id="IPR012337">
    <property type="entry name" value="RNaseH-like_sf"/>
</dbReference>
<evidence type="ECO:0000256" key="12">
    <source>
        <dbReference type="ARBA" id="ARBA00022932"/>
    </source>
</evidence>
<keyword evidence="6 20" id="KW-0235">DNA replication</keyword>
<sequence length="234" mass="26013">MSQPLREIAFDTETTGLDWAGEDRIIELGAVELINHVATGRTFHERINPRRSVSAKTVEITGITDEMLVDKPFFEDPRIVDAFLEFVGDSTLVAHNAAFDRGFLNAELQRCGRAEVPLERWVDTLDIAKKRHPGAPASLDALCKRYSIGLEARTLHGALLDSQLLAEVYLELRGGRARAFDFSNRDESDGEASFRRARVRPEPLASPITGAEQEAHAAFVATLGDNPIWARYLN</sequence>
<keyword evidence="23" id="KW-1185">Reference proteome</keyword>
<keyword evidence="11 19" id="KW-0460">Magnesium</keyword>
<evidence type="ECO:0000256" key="7">
    <source>
        <dbReference type="ARBA" id="ARBA00022722"/>
    </source>
</evidence>
<comment type="function">
    <text evidence="14 20">DNA polymerase III is a complex, multichain enzyme responsible for most of the replicative synthesis in bacteria. The epsilon subunit contain the editing function and is a proofreading 3'-5' exonuclease.</text>
</comment>
<evidence type="ECO:0000256" key="20">
    <source>
        <dbReference type="RuleBase" id="RU364087"/>
    </source>
</evidence>
<evidence type="ECO:0000256" key="5">
    <source>
        <dbReference type="ARBA" id="ARBA00022695"/>
    </source>
</evidence>
<dbReference type="GO" id="GO:0046872">
    <property type="term" value="F:metal ion binding"/>
    <property type="evidence" value="ECO:0007669"/>
    <property type="project" value="UniProtKB-KW"/>
</dbReference>
<comment type="catalytic activity">
    <reaction evidence="16 20">
        <text>DNA(n) + a 2'-deoxyribonucleoside 5'-triphosphate = DNA(n+1) + diphosphate</text>
        <dbReference type="Rhea" id="RHEA:22508"/>
        <dbReference type="Rhea" id="RHEA-COMP:17339"/>
        <dbReference type="Rhea" id="RHEA-COMP:17340"/>
        <dbReference type="ChEBI" id="CHEBI:33019"/>
        <dbReference type="ChEBI" id="CHEBI:61560"/>
        <dbReference type="ChEBI" id="CHEBI:173112"/>
        <dbReference type="EC" id="2.7.7.7"/>
    </reaction>
</comment>
<proteinExistence type="predicted"/>
<dbReference type="NCBIfam" id="TIGR01406">
    <property type="entry name" value="dnaQ_proteo"/>
    <property type="match status" value="1"/>
</dbReference>
<evidence type="ECO:0000256" key="3">
    <source>
        <dbReference type="ARBA" id="ARBA00020352"/>
    </source>
</evidence>
<feature type="binding site" evidence="19">
    <location>
        <position position="161"/>
    </location>
    <ligand>
        <name>a divalent metal cation</name>
        <dbReference type="ChEBI" id="CHEBI:60240"/>
        <label>1</label>
        <note>catalytic</note>
    </ligand>
</feature>
<dbReference type="GO" id="GO:0045004">
    <property type="term" value="P:DNA replication proofreading"/>
    <property type="evidence" value="ECO:0007669"/>
    <property type="project" value="TreeGrafter"/>
</dbReference>
<keyword evidence="5 20" id="KW-0548">Nucleotidyltransferase</keyword>
<keyword evidence="8 19" id="KW-0479">Metal-binding</keyword>
<protein>
    <recommendedName>
        <fullName evidence="3 20">DNA polymerase III subunit epsilon</fullName>
        <ecNumber evidence="2 20">2.7.7.7</ecNumber>
    </recommendedName>
</protein>
<evidence type="ECO:0000256" key="4">
    <source>
        <dbReference type="ARBA" id="ARBA00022679"/>
    </source>
</evidence>
<gene>
    <name evidence="20 22" type="primary">dnaQ</name>
    <name evidence="22" type="ORF">D1224_07665</name>
</gene>
<evidence type="ECO:0000256" key="2">
    <source>
        <dbReference type="ARBA" id="ARBA00012417"/>
    </source>
</evidence>
<feature type="active site" description="Proton acceptor" evidence="17">
    <location>
        <position position="156"/>
    </location>
</feature>
<name>A0A399QYX9_9PROT</name>
<dbReference type="Proteomes" id="UP000265431">
    <property type="component" value="Unassembled WGS sequence"/>
</dbReference>
<keyword evidence="13 19" id="KW-0464">Manganese</keyword>
<dbReference type="SMART" id="SM00479">
    <property type="entry name" value="EXOIII"/>
    <property type="match status" value="1"/>
</dbReference>
<keyword evidence="10 20" id="KW-0269">Exonuclease</keyword>
<evidence type="ECO:0000256" key="10">
    <source>
        <dbReference type="ARBA" id="ARBA00022839"/>
    </source>
</evidence>
<dbReference type="Gene3D" id="3.30.420.10">
    <property type="entry name" value="Ribonuclease H-like superfamily/Ribonuclease H"/>
    <property type="match status" value="1"/>
</dbReference>
<dbReference type="InterPro" id="IPR013520">
    <property type="entry name" value="Ribonucl_H"/>
</dbReference>
<dbReference type="InterPro" id="IPR006054">
    <property type="entry name" value="DnaQ"/>
</dbReference>
<keyword evidence="9 20" id="KW-0378">Hydrolase</keyword>
<dbReference type="RefSeq" id="WP_119379299.1">
    <property type="nucleotide sequence ID" value="NZ_QWGB01000005.1"/>
</dbReference>
<evidence type="ECO:0000256" key="6">
    <source>
        <dbReference type="ARBA" id="ARBA00022705"/>
    </source>
</evidence>
<evidence type="ECO:0000256" key="1">
    <source>
        <dbReference type="ARBA" id="ARBA00001936"/>
    </source>
</evidence>
<feature type="binding site" evidence="18">
    <location>
        <position position="161"/>
    </location>
    <ligand>
        <name>substrate</name>
    </ligand>
</feature>
<keyword evidence="7 20" id="KW-0540">Nuclease</keyword>
<feature type="binding site" evidence="19">
    <location>
        <position position="11"/>
    </location>
    <ligand>
        <name>a divalent metal cation</name>
        <dbReference type="ChEBI" id="CHEBI:60240"/>
        <label>1</label>
        <note>catalytic</note>
    </ligand>
</feature>
<dbReference type="OrthoDB" id="9804290at2"/>
<comment type="cofactor">
    <cofactor evidence="19">
        <name>Mg(2+)</name>
        <dbReference type="ChEBI" id="CHEBI:18420"/>
    </cofactor>
    <cofactor evidence="19">
        <name>Mn(2+)</name>
        <dbReference type="ChEBI" id="CHEBI:29035"/>
    </cofactor>
    <text evidence="19">Binds 2 divalent metal cations. Magnesium or manganese.</text>
</comment>
<dbReference type="PANTHER" id="PTHR30231">
    <property type="entry name" value="DNA POLYMERASE III SUBUNIT EPSILON"/>
    <property type="match status" value="1"/>
</dbReference>
<keyword evidence="12 20" id="KW-0239">DNA-directed DNA polymerase</keyword>
<dbReference type="GO" id="GO:0008408">
    <property type="term" value="F:3'-5' exonuclease activity"/>
    <property type="evidence" value="ECO:0007669"/>
    <property type="project" value="TreeGrafter"/>
</dbReference>
<evidence type="ECO:0000256" key="13">
    <source>
        <dbReference type="ARBA" id="ARBA00023211"/>
    </source>
</evidence>
<dbReference type="Pfam" id="PF00929">
    <property type="entry name" value="RNase_T"/>
    <property type="match status" value="1"/>
</dbReference>
<evidence type="ECO:0000313" key="22">
    <source>
        <dbReference type="EMBL" id="RIJ24110.1"/>
    </source>
</evidence>
<dbReference type="FunFam" id="3.30.420.10:FF:000012">
    <property type="entry name" value="DNA polymerase III subunit epsilon"/>
    <property type="match status" value="1"/>
</dbReference>
<dbReference type="NCBIfam" id="NF004316">
    <property type="entry name" value="PRK05711.1"/>
    <property type="match status" value="1"/>
</dbReference>
<dbReference type="EC" id="2.7.7.7" evidence="2 20"/>
<dbReference type="NCBIfam" id="TIGR00573">
    <property type="entry name" value="dnaq"/>
    <property type="match status" value="1"/>
</dbReference>
<feature type="binding site" evidence="18">
    <location>
        <position position="13"/>
    </location>
    <ligand>
        <name>substrate</name>
    </ligand>
</feature>
<feature type="binding site" evidence="19">
    <location>
        <position position="13"/>
    </location>
    <ligand>
        <name>a divalent metal cation</name>
        <dbReference type="ChEBI" id="CHEBI:60240"/>
        <label>1</label>
        <note>catalytic</note>
    </ligand>
</feature>
<evidence type="ECO:0000259" key="21">
    <source>
        <dbReference type="SMART" id="SM00479"/>
    </source>
</evidence>
<dbReference type="PANTHER" id="PTHR30231:SF41">
    <property type="entry name" value="DNA POLYMERASE III SUBUNIT EPSILON"/>
    <property type="match status" value="1"/>
</dbReference>
<evidence type="ECO:0000256" key="19">
    <source>
        <dbReference type="PIRSR" id="PIRSR606309-3"/>
    </source>
</evidence>
<evidence type="ECO:0000256" key="17">
    <source>
        <dbReference type="PIRSR" id="PIRSR606309-1"/>
    </source>
</evidence>
<dbReference type="InterPro" id="IPR036397">
    <property type="entry name" value="RNaseH_sf"/>
</dbReference>
<comment type="subunit">
    <text evidence="15 20">DNA polymerase III contains a core (composed of alpha, epsilon and theta chains) that associates with a tau subunit. This core dimerizes to form the POLIII' complex. PolIII' associates with the gamma complex (composed of gamma, delta, delta', psi and chi chains) and with the beta chain to form the complete DNA polymerase III complex.</text>
</comment>
<dbReference type="CDD" id="cd06131">
    <property type="entry name" value="DNA_pol_III_epsilon_Ecoli_like"/>
    <property type="match status" value="1"/>
</dbReference>
<feature type="binding site" evidence="18">
    <location>
        <position position="11"/>
    </location>
    <ligand>
        <name>substrate</name>
    </ligand>
</feature>
<feature type="domain" description="Exonuclease" evidence="21">
    <location>
        <begin position="6"/>
        <end position="178"/>
    </location>
</feature>
<dbReference type="GO" id="GO:0003677">
    <property type="term" value="F:DNA binding"/>
    <property type="evidence" value="ECO:0007669"/>
    <property type="project" value="InterPro"/>
</dbReference>
<accession>A0A399QYX9</accession>
<organism evidence="22 23">
    <name type="scientific">Henriciella barbarensis</name>
    <dbReference type="NCBI Taxonomy" id="86342"/>
    <lineage>
        <taxon>Bacteria</taxon>
        <taxon>Pseudomonadati</taxon>
        <taxon>Pseudomonadota</taxon>
        <taxon>Alphaproteobacteria</taxon>
        <taxon>Hyphomonadales</taxon>
        <taxon>Hyphomonadaceae</taxon>
        <taxon>Henriciella</taxon>
    </lineage>
</organism>
<dbReference type="GO" id="GO:0005829">
    <property type="term" value="C:cytosol"/>
    <property type="evidence" value="ECO:0007669"/>
    <property type="project" value="TreeGrafter"/>
</dbReference>
<comment type="caution">
    <text evidence="22">The sequence shown here is derived from an EMBL/GenBank/DDBJ whole genome shotgun (WGS) entry which is preliminary data.</text>
</comment>
<dbReference type="EMBL" id="QWGB01000005">
    <property type="protein sequence ID" value="RIJ24110.1"/>
    <property type="molecule type" value="Genomic_DNA"/>
</dbReference>